<protein>
    <submittedName>
        <fullName evidence="4">CBS domain-containing protein</fullName>
    </submittedName>
</protein>
<dbReference type="SMART" id="SM00116">
    <property type="entry name" value="CBS"/>
    <property type="match status" value="2"/>
</dbReference>
<dbReference type="InterPro" id="IPR046342">
    <property type="entry name" value="CBS_dom_sf"/>
</dbReference>
<feature type="domain" description="CBS" evidence="3">
    <location>
        <begin position="134"/>
        <end position="188"/>
    </location>
</feature>
<dbReference type="PANTHER" id="PTHR43080">
    <property type="entry name" value="CBS DOMAIN-CONTAINING PROTEIN CBSX3, MITOCHONDRIAL"/>
    <property type="match status" value="1"/>
</dbReference>
<evidence type="ECO:0000256" key="1">
    <source>
        <dbReference type="ARBA" id="ARBA00023122"/>
    </source>
</evidence>
<dbReference type="SUPFAM" id="SSF54631">
    <property type="entry name" value="CBS-domain pair"/>
    <property type="match status" value="1"/>
</dbReference>
<keyword evidence="1 2" id="KW-0129">CBS domain</keyword>
<sequence>MEPSIAGTRFFGMPEPLQQTNHTWVIEGMQSTNEGCDNMKAHDIMKRHVYKVKESDTVRAVIERFIDYRISGLPVVSESNEIVGYISDGDIMRYIGRKQDRVIGTFYYVTMLTYPQEMEERVKQILDLNVLAIAKRKVITASWDEDVDRIAATLGKKQIKKLPIERGGVLVGIISRGDVIRHVFRSAT</sequence>
<gene>
    <name evidence="4" type="ORF">FHS18_003618</name>
</gene>
<accession>A0A7W5FNQ2</accession>
<comment type="caution">
    <text evidence="4">The sequence shown here is derived from an EMBL/GenBank/DDBJ whole genome shotgun (WGS) entry which is preliminary data.</text>
</comment>
<dbReference type="Proteomes" id="UP000570361">
    <property type="component" value="Unassembled WGS sequence"/>
</dbReference>
<feature type="domain" description="CBS" evidence="3">
    <location>
        <begin position="45"/>
        <end position="101"/>
    </location>
</feature>
<evidence type="ECO:0000256" key="2">
    <source>
        <dbReference type="PROSITE-ProRule" id="PRU00703"/>
    </source>
</evidence>
<dbReference type="PROSITE" id="PS51371">
    <property type="entry name" value="CBS"/>
    <property type="match status" value="2"/>
</dbReference>
<dbReference type="InterPro" id="IPR051257">
    <property type="entry name" value="Diverse_CBS-Domain"/>
</dbReference>
<dbReference type="AlphaFoldDB" id="A0A7W5FNQ2"/>
<evidence type="ECO:0000313" key="5">
    <source>
        <dbReference type="Proteomes" id="UP000570361"/>
    </source>
</evidence>
<organism evidence="4 5">
    <name type="scientific">Paenibacillus phyllosphaerae</name>
    <dbReference type="NCBI Taxonomy" id="274593"/>
    <lineage>
        <taxon>Bacteria</taxon>
        <taxon>Bacillati</taxon>
        <taxon>Bacillota</taxon>
        <taxon>Bacilli</taxon>
        <taxon>Bacillales</taxon>
        <taxon>Paenibacillaceae</taxon>
        <taxon>Paenibacillus</taxon>
    </lineage>
</organism>
<keyword evidence="5" id="KW-1185">Reference proteome</keyword>
<dbReference type="InterPro" id="IPR000644">
    <property type="entry name" value="CBS_dom"/>
</dbReference>
<proteinExistence type="predicted"/>
<reference evidence="4 5" key="1">
    <citation type="submission" date="2020-08" db="EMBL/GenBank/DDBJ databases">
        <title>Genomic Encyclopedia of Type Strains, Phase III (KMG-III): the genomes of soil and plant-associated and newly described type strains.</title>
        <authorList>
            <person name="Whitman W."/>
        </authorList>
    </citation>
    <scope>NUCLEOTIDE SEQUENCE [LARGE SCALE GENOMIC DNA]</scope>
    <source>
        <strain evidence="4 5">CECT 5862</strain>
    </source>
</reference>
<dbReference type="Pfam" id="PF00571">
    <property type="entry name" value="CBS"/>
    <property type="match status" value="2"/>
</dbReference>
<evidence type="ECO:0000259" key="3">
    <source>
        <dbReference type="PROSITE" id="PS51371"/>
    </source>
</evidence>
<dbReference type="EMBL" id="JACHXK010000007">
    <property type="protein sequence ID" value="MBB3111550.1"/>
    <property type="molecule type" value="Genomic_DNA"/>
</dbReference>
<name>A0A7W5FNQ2_9BACL</name>
<dbReference type="Gene3D" id="3.10.580.10">
    <property type="entry name" value="CBS-domain"/>
    <property type="match status" value="1"/>
</dbReference>
<evidence type="ECO:0000313" key="4">
    <source>
        <dbReference type="EMBL" id="MBB3111550.1"/>
    </source>
</evidence>
<dbReference type="PANTHER" id="PTHR43080:SF26">
    <property type="entry name" value="REGULATORY PROTEIN"/>
    <property type="match status" value="1"/>
</dbReference>